<evidence type="ECO:0000313" key="3">
    <source>
        <dbReference type="Proteomes" id="UP000069773"/>
    </source>
</evidence>
<accession>A0ABQ0KPU7</accession>
<evidence type="ECO:0000256" key="1">
    <source>
        <dbReference type="SAM" id="MobiDB-lite"/>
    </source>
</evidence>
<dbReference type="Proteomes" id="UP000069773">
    <property type="component" value="Unassembled WGS sequence"/>
</dbReference>
<protein>
    <submittedName>
        <fullName evidence="2">Uncharacterized protein</fullName>
    </submittedName>
</protein>
<proteinExistence type="predicted"/>
<reference evidence="2 3" key="1">
    <citation type="journal article" date="2016" name="Genome Announc.">
        <title>Draft Genome Sequences of Five Rapidly Growing Mycobacterium Species, M. thermoresistibile, M. fortuitum subsp. acetamidolyticum, M. canariasense, M. brisbanense, and M. novocastrense.</title>
        <authorList>
            <person name="Katahira K."/>
            <person name="Ogura Y."/>
            <person name="Gotoh Y."/>
            <person name="Hayashi T."/>
        </authorList>
    </citation>
    <scope>NUCLEOTIDE SEQUENCE [LARGE SCALE GENOMIC DNA]</scope>
    <source>
        <strain evidence="2 3">JCM18114</strain>
    </source>
</reference>
<comment type="caution">
    <text evidence="2">The sequence shown here is derived from an EMBL/GenBank/DDBJ whole genome shotgun (WGS) entry which is preliminary data.</text>
</comment>
<feature type="region of interest" description="Disordered" evidence="1">
    <location>
        <begin position="23"/>
        <end position="70"/>
    </location>
</feature>
<dbReference type="EMBL" id="BCTA01000069">
    <property type="protein sequence ID" value="GAT11518.1"/>
    <property type="molecule type" value="Genomic_DNA"/>
</dbReference>
<gene>
    <name evidence="2" type="ORF">RMCN_4651</name>
</gene>
<feature type="compositionally biased region" description="Basic and acidic residues" evidence="1">
    <location>
        <begin position="42"/>
        <end position="55"/>
    </location>
</feature>
<sequence>MAIVTLSVMTHSRVETFTEPPVVKTPEVSSTATIARVGPQHRSSDDGRRDDDTAAKEYSPPQAILPGTGE</sequence>
<keyword evidence="3" id="KW-1185">Reference proteome</keyword>
<evidence type="ECO:0000313" key="2">
    <source>
        <dbReference type="EMBL" id="GAT11518.1"/>
    </source>
</evidence>
<organism evidence="2 3">
    <name type="scientific">Mycolicibacterium novocastrense</name>
    <name type="common">Mycobacterium novocastrense</name>
    <dbReference type="NCBI Taxonomy" id="59813"/>
    <lineage>
        <taxon>Bacteria</taxon>
        <taxon>Bacillati</taxon>
        <taxon>Actinomycetota</taxon>
        <taxon>Actinomycetes</taxon>
        <taxon>Mycobacteriales</taxon>
        <taxon>Mycobacteriaceae</taxon>
        <taxon>Mycolicibacterium</taxon>
    </lineage>
</organism>
<name>A0ABQ0KPU7_MYCNV</name>